<dbReference type="AlphaFoldDB" id="A0A0F9J5C1"/>
<evidence type="ECO:0000313" key="1">
    <source>
        <dbReference type="EMBL" id="KKM64748.1"/>
    </source>
</evidence>
<sequence>MTIYTSTTAYYDDAGIGVAVYVTTQRRGPRQCVWSTGTRSDLLKAAEDVIVSHGGDPAHRCHVQEAQAVLDFLQSSPTLCKVST</sequence>
<dbReference type="EMBL" id="LAZR01010841">
    <property type="protein sequence ID" value="KKM64748.1"/>
    <property type="molecule type" value="Genomic_DNA"/>
</dbReference>
<proteinExistence type="predicted"/>
<comment type="caution">
    <text evidence="1">The sequence shown here is derived from an EMBL/GenBank/DDBJ whole genome shotgun (WGS) entry which is preliminary data.</text>
</comment>
<reference evidence="1" key="1">
    <citation type="journal article" date="2015" name="Nature">
        <title>Complex archaea that bridge the gap between prokaryotes and eukaryotes.</title>
        <authorList>
            <person name="Spang A."/>
            <person name="Saw J.H."/>
            <person name="Jorgensen S.L."/>
            <person name="Zaremba-Niedzwiedzka K."/>
            <person name="Martijn J."/>
            <person name="Lind A.E."/>
            <person name="van Eijk R."/>
            <person name="Schleper C."/>
            <person name="Guy L."/>
            <person name="Ettema T.J."/>
        </authorList>
    </citation>
    <scope>NUCLEOTIDE SEQUENCE</scope>
</reference>
<name>A0A0F9J5C1_9ZZZZ</name>
<accession>A0A0F9J5C1</accession>
<protein>
    <submittedName>
        <fullName evidence="1">Uncharacterized protein</fullName>
    </submittedName>
</protein>
<gene>
    <name evidence="1" type="ORF">LCGC14_1498220</name>
</gene>
<organism evidence="1">
    <name type="scientific">marine sediment metagenome</name>
    <dbReference type="NCBI Taxonomy" id="412755"/>
    <lineage>
        <taxon>unclassified sequences</taxon>
        <taxon>metagenomes</taxon>
        <taxon>ecological metagenomes</taxon>
    </lineage>
</organism>